<keyword evidence="3" id="KW-1185">Reference proteome</keyword>
<evidence type="ECO:0000313" key="3">
    <source>
        <dbReference type="Proteomes" id="UP000284842"/>
    </source>
</evidence>
<accession>A0A409YKY2</accession>
<feature type="compositionally biased region" description="Low complexity" evidence="1">
    <location>
        <begin position="484"/>
        <end position="512"/>
    </location>
</feature>
<feature type="compositionally biased region" description="Polar residues" evidence="1">
    <location>
        <begin position="601"/>
        <end position="619"/>
    </location>
</feature>
<feature type="compositionally biased region" description="Low complexity" evidence="1">
    <location>
        <begin position="565"/>
        <end position="584"/>
    </location>
</feature>
<feature type="compositionally biased region" description="Acidic residues" evidence="1">
    <location>
        <begin position="634"/>
        <end position="646"/>
    </location>
</feature>
<gene>
    <name evidence="2" type="ORF">CVT24_007659</name>
</gene>
<feature type="compositionally biased region" description="Pro residues" evidence="1">
    <location>
        <begin position="546"/>
        <end position="555"/>
    </location>
</feature>
<evidence type="ECO:0000313" key="2">
    <source>
        <dbReference type="EMBL" id="PPR03682.1"/>
    </source>
</evidence>
<name>A0A409YKY2_9AGAR</name>
<dbReference type="EMBL" id="NHTK01001039">
    <property type="protein sequence ID" value="PPR03682.1"/>
    <property type="molecule type" value="Genomic_DNA"/>
</dbReference>
<feature type="region of interest" description="Disordered" evidence="1">
    <location>
        <begin position="532"/>
        <end position="783"/>
    </location>
</feature>
<feature type="compositionally biased region" description="Pro residues" evidence="1">
    <location>
        <begin position="585"/>
        <end position="597"/>
    </location>
</feature>
<evidence type="ECO:0000256" key="1">
    <source>
        <dbReference type="SAM" id="MobiDB-lite"/>
    </source>
</evidence>
<proteinExistence type="predicted"/>
<feature type="region of interest" description="Disordered" evidence="1">
    <location>
        <begin position="288"/>
        <end position="313"/>
    </location>
</feature>
<dbReference type="AlphaFoldDB" id="A0A409YKY2"/>
<organism evidence="2 3">
    <name type="scientific">Panaeolus cyanescens</name>
    <dbReference type="NCBI Taxonomy" id="181874"/>
    <lineage>
        <taxon>Eukaryota</taxon>
        <taxon>Fungi</taxon>
        <taxon>Dikarya</taxon>
        <taxon>Basidiomycota</taxon>
        <taxon>Agaricomycotina</taxon>
        <taxon>Agaricomycetes</taxon>
        <taxon>Agaricomycetidae</taxon>
        <taxon>Agaricales</taxon>
        <taxon>Agaricineae</taxon>
        <taxon>Galeropsidaceae</taxon>
        <taxon>Panaeolus</taxon>
    </lineage>
</organism>
<protein>
    <submittedName>
        <fullName evidence="2">Uncharacterized protein</fullName>
    </submittedName>
</protein>
<feature type="region of interest" description="Disordered" evidence="1">
    <location>
        <begin position="466"/>
        <end position="519"/>
    </location>
</feature>
<feature type="compositionally biased region" description="Basic residues" evidence="1">
    <location>
        <begin position="771"/>
        <end position="783"/>
    </location>
</feature>
<comment type="caution">
    <text evidence="2">The sequence shown here is derived from an EMBL/GenBank/DDBJ whole genome shotgun (WGS) entry which is preliminary data.</text>
</comment>
<dbReference type="Proteomes" id="UP000284842">
    <property type="component" value="Unassembled WGS sequence"/>
</dbReference>
<feature type="compositionally biased region" description="Polar residues" evidence="1">
    <location>
        <begin position="755"/>
        <end position="764"/>
    </location>
</feature>
<sequence length="783" mass="84413">MSAQPSAFVFSETSFWDSLRKVTEACERGMAKNGDFAKEFQAVSSCYTYLTKTYKAITHKQLPKDTPAAIVGAFGNDSPYWSLEMAMKWKTKLREAKEQKVEAVADQEWLDHWRMRKDAKVATLESSDDETQQGATENEASEKEVGEGADSDDEHPLSKRKGKQRAVSDAEEDNPPLVSKGKGKQVPADEDTAPDAKWRRRRLDPPANDPSPASAEPDDPPRVSPKTKYRAGGQLNIPPCKRCMEGNYICAVIAKGLGGNACFPCGKNGKKCSLALPKAKAAAAAAKNRMAAAEKRKRAQDSDTDAAPAKKKRAPPIRNVDLLKRIQKMEDVIHDLNERITDLENECDNNFADLARAQFQDRIRLQDAAYGTVILSRDATYAAQQAKAALGGVEVMYPTRFKTPFGQDMTAAPIKLTIDGKVKVFGKPHRSYMRAVEVRHDGHYEITVPEVEDKYIPMYKVMQKPSSSQSGFRAPSTSAPPFHPQSGAPASASGSGQSAYASAPASTSSSSAIPTRDFSNLGNAEKRIRFDHADTSAQRTVVAPEVPTPCTPPSAPHRHPPSKSPSPTASATAPAPTPISDTAPTPAPVSAPTPALPPQIQHVTSSTQSPSTAADTRSATGPHPVHHTSQGETRDEDVVDYEDDEVSAPQQESDMGLVGGDVEMGVEAAALLEADHVFSEPDQPHAADGGQEDRPDDMQVDPSHENEVDRAFDMEEPLTPQATSDGEDATEEPTVPVPAIEVEPPSAPPTKKTRATSNAGSSRGNLEPPPRGRKSKRGGRGKK</sequence>
<feature type="compositionally biased region" description="Polar residues" evidence="1">
    <location>
        <begin position="466"/>
        <end position="479"/>
    </location>
</feature>
<dbReference type="InParanoid" id="A0A409YKY2"/>
<feature type="compositionally biased region" description="Basic and acidic residues" evidence="1">
    <location>
        <begin position="673"/>
        <end position="713"/>
    </location>
</feature>
<reference evidence="2 3" key="1">
    <citation type="journal article" date="2018" name="Evol. Lett.">
        <title>Horizontal gene cluster transfer increased hallucinogenic mushroom diversity.</title>
        <authorList>
            <person name="Reynolds H.T."/>
            <person name="Vijayakumar V."/>
            <person name="Gluck-Thaler E."/>
            <person name="Korotkin H.B."/>
            <person name="Matheny P.B."/>
            <person name="Slot J.C."/>
        </authorList>
    </citation>
    <scope>NUCLEOTIDE SEQUENCE [LARGE SCALE GENOMIC DNA]</scope>
    <source>
        <strain evidence="2 3">2629</strain>
    </source>
</reference>
<feature type="region of interest" description="Disordered" evidence="1">
    <location>
        <begin position="121"/>
        <end position="233"/>
    </location>
</feature>